<dbReference type="RefSeq" id="WP_152578154.1">
    <property type="nucleotide sequence ID" value="NZ_JAATJI010000002.1"/>
</dbReference>
<dbReference type="Proteomes" id="UP000481327">
    <property type="component" value="Unassembled WGS sequence"/>
</dbReference>
<dbReference type="EMBL" id="WIOL01000003">
    <property type="protein sequence ID" value="MQT17724.1"/>
    <property type="molecule type" value="Genomic_DNA"/>
</dbReference>
<evidence type="ECO:0000313" key="9">
    <source>
        <dbReference type="Proteomes" id="UP000481327"/>
    </source>
</evidence>
<dbReference type="InterPro" id="IPR051689">
    <property type="entry name" value="Sterol_desaturase/TMEM195"/>
</dbReference>
<sequence>MKRSTLALAMAASVAAIALAERRRPLRPASSPAAPRIARNLAMGAMCAVVVALAEQPMTQAIARTNIARRRGLAGLAPRPLAPVVAFLAMDYGFYRWHVATHRVPLLWRLHRVHHVDPDLDMSTAIRFHFVDMVVSLPWQAVQVRLSGIGPRTLLAWRRFFFLSILFHHANWRLPGQWDDRLSLLLTTPRMHGIHHSQRLAERESNWSSGISLWDRLHGTFVAGVDQALIPIGIDDSAATADVALLPAIAAPFA</sequence>
<comment type="caution">
    <text evidence="8">The sequence shown here is derived from an EMBL/GenBank/DDBJ whole genome shotgun (WGS) entry which is preliminary data.</text>
</comment>
<reference evidence="8 9" key="1">
    <citation type="submission" date="2019-09" db="EMBL/GenBank/DDBJ databases">
        <title>Polymorphobacter sp. isolated from a lake in China.</title>
        <authorList>
            <person name="Liu Z."/>
        </authorList>
    </citation>
    <scope>NUCLEOTIDE SEQUENCE [LARGE SCALE GENOMIC DNA]</scope>
    <source>
        <strain evidence="8 9">D40P</strain>
    </source>
</reference>
<evidence type="ECO:0000256" key="4">
    <source>
        <dbReference type="ARBA" id="ARBA00023002"/>
    </source>
</evidence>
<proteinExistence type="predicted"/>
<name>A0A7C9KNG4_9SPHN</name>
<dbReference type="Pfam" id="PF04116">
    <property type="entry name" value="FA_hydroxylase"/>
    <property type="match status" value="1"/>
</dbReference>
<dbReference type="PANTHER" id="PTHR21624:SF1">
    <property type="entry name" value="ALKYLGLYCEROL MONOOXYGENASE"/>
    <property type="match status" value="1"/>
</dbReference>
<dbReference type="GO" id="GO:0005506">
    <property type="term" value="F:iron ion binding"/>
    <property type="evidence" value="ECO:0007669"/>
    <property type="project" value="InterPro"/>
</dbReference>
<dbReference type="GO" id="GO:0050479">
    <property type="term" value="F:glyceryl-ether monooxygenase activity"/>
    <property type="evidence" value="ECO:0007669"/>
    <property type="project" value="TreeGrafter"/>
</dbReference>
<dbReference type="OrthoDB" id="9770329at2"/>
<protein>
    <submittedName>
        <fullName evidence="8">Fatty acid hydroxylase</fullName>
    </submittedName>
</protein>
<dbReference type="AlphaFoldDB" id="A0A7C9KNG4"/>
<evidence type="ECO:0000256" key="5">
    <source>
        <dbReference type="ARBA" id="ARBA00023098"/>
    </source>
</evidence>
<evidence type="ECO:0000256" key="2">
    <source>
        <dbReference type="ARBA" id="ARBA00022692"/>
    </source>
</evidence>
<evidence type="ECO:0000256" key="6">
    <source>
        <dbReference type="ARBA" id="ARBA00023136"/>
    </source>
</evidence>
<evidence type="ECO:0000313" key="8">
    <source>
        <dbReference type="EMBL" id="MQT17724.1"/>
    </source>
</evidence>
<keyword evidence="5" id="KW-0443">Lipid metabolism</keyword>
<comment type="subcellular location">
    <subcellularLocation>
        <location evidence="1">Endomembrane system</location>
        <topology evidence="1">Multi-pass membrane protein</topology>
    </subcellularLocation>
</comment>
<dbReference type="InterPro" id="IPR006694">
    <property type="entry name" value="Fatty_acid_hydroxylase"/>
</dbReference>
<evidence type="ECO:0000256" key="1">
    <source>
        <dbReference type="ARBA" id="ARBA00004127"/>
    </source>
</evidence>
<keyword evidence="6" id="KW-0472">Membrane</keyword>
<dbReference type="PANTHER" id="PTHR21624">
    <property type="entry name" value="STEROL DESATURASE-RELATED PROTEIN"/>
    <property type="match status" value="1"/>
</dbReference>
<keyword evidence="3" id="KW-1133">Transmembrane helix</keyword>
<keyword evidence="2" id="KW-0812">Transmembrane</keyword>
<dbReference type="GO" id="GO:0006643">
    <property type="term" value="P:membrane lipid metabolic process"/>
    <property type="evidence" value="ECO:0007669"/>
    <property type="project" value="TreeGrafter"/>
</dbReference>
<gene>
    <name evidence="8" type="ORF">F3168_10675</name>
</gene>
<evidence type="ECO:0000259" key="7">
    <source>
        <dbReference type="Pfam" id="PF04116"/>
    </source>
</evidence>
<dbReference type="GO" id="GO:0012505">
    <property type="term" value="C:endomembrane system"/>
    <property type="evidence" value="ECO:0007669"/>
    <property type="project" value="UniProtKB-SubCell"/>
</dbReference>
<organism evidence="8 9">
    <name type="scientific">Sandarakinorhabdus fusca</name>
    <dbReference type="NCBI Taxonomy" id="1439888"/>
    <lineage>
        <taxon>Bacteria</taxon>
        <taxon>Pseudomonadati</taxon>
        <taxon>Pseudomonadota</taxon>
        <taxon>Alphaproteobacteria</taxon>
        <taxon>Sphingomonadales</taxon>
        <taxon>Sphingosinicellaceae</taxon>
        <taxon>Sandarakinorhabdus</taxon>
    </lineage>
</organism>
<dbReference type="GO" id="GO:0008610">
    <property type="term" value="P:lipid biosynthetic process"/>
    <property type="evidence" value="ECO:0007669"/>
    <property type="project" value="InterPro"/>
</dbReference>
<evidence type="ECO:0000256" key="3">
    <source>
        <dbReference type="ARBA" id="ARBA00022989"/>
    </source>
</evidence>
<keyword evidence="9" id="KW-1185">Reference proteome</keyword>
<dbReference type="GO" id="GO:0016020">
    <property type="term" value="C:membrane"/>
    <property type="evidence" value="ECO:0007669"/>
    <property type="project" value="GOC"/>
</dbReference>
<feature type="domain" description="Fatty acid hydroxylase" evidence="7">
    <location>
        <begin position="84"/>
        <end position="220"/>
    </location>
</feature>
<keyword evidence="4" id="KW-0560">Oxidoreductase</keyword>
<accession>A0A7C9KNG4</accession>